<dbReference type="PANTHER" id="PTHR24567">
    <property type="entry name" value="CRP FAMILY TRANSCRIPTIONAL REGULATORY PROTEIN"/>
    <property type="match status" value="1"/>
</dbReference>
<evidence type="ECO:0000256" key="1">
    <source>
        <dbReference type="ARBA" id="ARBA00023015"/>
    </source>
</evidence>
<dbReference type="InterPro" id="IPR050397">
    <property type="entry name" value="Env_Response_Regulators"/>
</dbReference>
<dbReference type="AlphaFoldDB" id="A0A4R6TIH2"/>
<evidence type="ECO:0000313" key="6">
    <source>
        <dbReference type="EMBL" id="TDQ29060.1"/>
    </source>
</evidence>
<feature type="domain" description="HTH crp-type" evidence="5">
    <location>
        <begin position="151"/>
        <end position="210"/>
    </location>
</feature>
<dbReference type="InterPro" id="IPR036390">
    <property type="entry name" value="WH_DNA-bd_sf"/>
</dbReference>
<organism evidence="6 7">
    <name type="scientific">Zeaxanthinibacter enoshimensis</name>
    <dbReference type="NCBI Taxonomy" id="392009"/>
    <lineage>
        <taxon>Bacteria</taxon>
        <taxon>Pseudomonadati</taxon>
        <taxon>Bacteroidota</taxon>
        <taxon>Flavobacteriia</taxon>
        <taxon>Flavobacteriales</taxon>
        <taxon>Flavobacteriaceae</taxon>
        <taxon>Zeaxanthinibacter</taxon>
    </lineage>
</organism>
<gene>
    <name evidence="6" type="ORF">CLV82_2509</name>
</gene>
<name>A0A4R6TIH2_9FLAO</name>
<dbReference type="GO" id="GO:0003677">
    <property type="term" value="F:DNA binding"/>
    <property type="evidence" value="ECO:0007669"/>
    <property type="project" value="UniProtKB-KW"/>
</dbReference>
<dbReference type="InterPro" id="IPR000595">
    <property type="entry name" value="cNMP-bd_dom"/>
</dbReference>
<dbReference type="Gene3D" id="2.60.120.10">
    <property type="entry name" value="Jelly Rolls"/>
    <property type="match status" value="1"/>
</dbReference>
<dbReference type="EMBL" id="SNYI01000003">
    <property type="protein sequence ID" value="TDQ29060.1"/>
    <property type="molecule type" value="Genomic_DNA"/>
</dbReference>
<evidence type="ECO:0000259" key="5">
    <source>
        <dbReference type="Pfam" id="PF13545"/>
    </source>
</evidence>
<dbReference type="GO" id="GO:0003700">
    <property type="term" value="F:DNA-binding transcription factor activity"/>
    <property type="evidence" value="ECO:0007669"/>
    <property type="project" value="TreeGrafter"/>
</dbReference>
<dbReference type="RefSeq" id="WP_133644657.1">
    <property type="nucleotide sequence ID" value="NZ_SNYI01000003.1"/>
</dbReference>
<dbReference type="Proteomes" id="UP000295468">
    <property type="component" value="Unassembled WGS sequence"/>
</dbReference>
<keyword evidence="3" id="KW-0804">Transcription</keyword>
<dbReference type="InterPro" id="IPR012318">
    <property type="entry name" value="HTH_CRP"/>
</dbReference>
<dbReference type="CDD" id="cd00038">
    <property type="entry name" value="CAP_ED"/>
    <property type="match status" value="1"/>
</dbReference>
<dbReference type="PANTHER" id="PTHR24567:SF26">
    <property type="entry name" value="REGULATORY PROTEIN YEIL"/>
    <property type="match status" value="1"/>
</dbReference>
<evidence type="ECO:0000256" key="2">
    <source>
        <dbReference type="ARBA" id="ARBA00023125"/>
    </source>
</evidence>
<protein>
    <submittedName>
        <fullName evidence="6">CRP/FNR family transcriptional regulator</fullName>
    </submittedName>
</protein>
<sequence length="211" mass="24066">MLPDDFKNKYEGIFEPELIAAIAAVAVEKQVKEGEILMDIGQPLLHIPLVLNGAIKILREDKEGEELLLYFIEHGDTCAMTLSCCMGQKKSEIRAVAETDARLLMLPVSQMEVWMAEYPSWRRFILDSYHSRMMELLDAVDTVAFMNMEERLLKYLQDKAMVTHDASVKTTHQQIANDMHTSRVVVSRMLKQLERAGKIQLGRNQVTVLSL</sequence>
<accession>A0A4R6TIH2</accession>
<evidence type="ECO:0000259" key="4">
    <source>
        <dbReference type="Pfam" id="PF00027"/>
    </source>
</evidence>
<keyword evidence="7" id="KW-1185">Reference proteome</keyword>
<dbReference type="Gene3D" id="1.10.10.10">
    <property type="entry name" value="Winged helix-like DNA-binding domain superfamily/Winged helix DNA-binding domain"/>
    <property type="match status" value="1"/>
</dbReference>
<dbReference type="SUPFAM" id="SSF46785">
    <property type="entry name" value="Winged helix' DNA-binding domain"/>
    <property type="match status" value="1"/>
</dbReference>
<dbReference type="Pfam" id="PF13545">
    <property type="entry name" value="HTH_Crp_2"/>
    <property type="match status" value="1"/>
</dbReference>
<dbReference type="SUPFAM" id="SSF51206">
    <property type="entry name" value="cAMP-binding domain-like"/>
    <property type="match status" value="1"/>
</dbReference>
<comment type="caution">
    <text evidence="6">The sequence shown here is derived from an EMBL/GenBank/DDBJ whole genome shotgun (WGS) entry which is preliminary data.</text>
</comment>
<dbReference type="GO" id="GO:0005829">
    <property type="term" value="C:cytosol"/>
    <property type="evidence" value="ECO:0007669"/>
    <property type="project" value="TreeGrafter"/>
</dbReference>
<dbReference type="InterPro" id="IPR036388">
    <property type="entry name" value="WH-like_DNA-bd_sf"/>
</dbReference>
<feature type="domain" description="Cyclic nucleotide-binding" evidence="4">
    <location>
        <begin position="29"/>
        <end position="117"/>
    </location>
</feature>
<evidence type="ECO:0000313" key="7">
    <source>
        <dbReference type="Proteomes" id="UP000295468"/>
    </source>
</evidence>
<evidence type="ECO:0000256" key="3">
    <source>
        <dbReference type="ARBA" id="ARBA00023163"/>
    </source>
</evidence>
<dbReference type="Pfam" id="PF00027">
    <property type="entry name" value="cNMP_binding"/>
    <property type="match status" value="1"/>
</dbReference>
<keyword evidence="1" id="KW-0805">Transcription regulation</keyword>
<keyword evidence="2" id="KW-0238">DNA-binding</keyword>
<proteinExistence type="predicted"/>
<dbReference type="InterPro" id="IPR018490">
    <property type="entry name" value="cNMP-bd_dom_sf"/>
</dbReference>
<dbReference type="OrthoDB" id="9776746at2"/>
<reference evidence="6 7" key="1">
    <citation type="submission" date="2019-03" db="EMBL/GenBank/DDBJ databases">
        <title>Genomic Encyclopedia of Archaeal and Bacterial Type Strains, Phase II (KMG-II): from individual species to whole genera.</title>
        <authorList>
            <person name="Goeker M."/>
        </authorList>
    </citation>
    <scope>NUCLEOTIDE SEQUENCE [LARGE SCALE GENOMIC DNA]</scope>
    <source>
        <strain evidence="6 7">DSM 18435</strain>
    </source>
</reference>
<dbReference type="InterPro" id="IPR014710">
    <property type="entry name" value="RmlC-like_jellyroll"/>
</dbReference>